<name>A0ABR3LXT7_9TELE</name>
<dbReference type="InterPro" id="IPR054722">
    <property type="entry name" value="PolX-like_BBD"/>
</dbReference>
<protein>
    <recommendedName>
        <fullName evidence="2">Integrase catalytic domain-containing protein</fullName>
    </recommendedName>
</protein>
<dbReference type="Proteomes" id="UP001558613">
    <property type="component" value="Unassembled WGS sequence"/>
</dbReference>
<evidence type="ECO:0000259" key="2">
    <source>
        <dbReference type="PROSITE" id="PS50994"/>
    </source>
</evidence>
<dbReference type="InterPro" id="IPR012337">
    <property type="entry name" value="RNaseH-like_sf"/>
</dbReference>
<sequence length="193" mass="21790">MDSWIVDSGATCHMYHDKKQFVEFISLEPPQEVTLGNGFSVEATGCGVVRLKMTLTDDKTKKCKLNDVLYVPQLSYNLLSVSKATQLGKKVKFTEDTCDITDVNQKLIATATKEGSLYYVNCRESDQRKGEVFQKFLEWKAMAEKSTGRQLKVLRTDNGGEYTSSEFQDFLKKEGIRHELTVPKTPEQNGVAE</sequence>
<proteinExistence type="predicted"/>
<evidence type="ECO:0000313" key="3">
    <source>
        <dbReference type="EMBL" id="KAL1256499.1"/>
    </source>
</evidence>
<comment type="caution">
    <text evidence="3">The sequence shown here is derived from an EMBL/GenBank/DDBJ whole genome shotgun (WGS) entry which is preliminary data.</text>
</comment>
<keyword evidence="1" id="KW-0645">Protease</keyword>
<dbReference type="Gene3D" id="3.30.420.10">
    <property type="entry name" value="Ribonuclease H-like superfamily/Ribonuclease H"/>
    <property type="match status" value="1"/>
</dbReference>
<organism evidence="3 4">
    <name type="scientific">Cirrhinus molitorella</name>
    <name type="common">mud carp</name>
    <dbReference type="NCBI Taxonomy" id="172907"/>
    <lineage>
        <taxon>Eukaryota</taxon>
        <taxon>Metazoa</taxon>
        <taxon>Chordata</taxon>
        <taxon>Craniata</taxon>
        <taxon>Vertebrata</taxon>
        <taxon>Euteleostomi</taxon>
        <taxon>Actinopterygii</taxon>
        <taxon>Neopterygii</taxon>
        <taxon>Teleostei</taxon>
        <taxon>Ostariophysi</taxon>
        <taxon>Cypriniformes</taxon>
        <taxon>Cyprinidae</taxon>
        <taxon>Labeoninae</taxon>
        <taxon>Labeonini</taxon>
        <taxon>Cirrhinus</taxon>
    </lineage>
</organism>
<dbReference type="InterPro" id="IPR001584">
    <property type="entry name" value="Integrase_cat-core"/>
</dbReference>
<feature type="domain" description="Integrase catalytic" evidence="2">
    <location>
        <begin position="88"/>
        <end position="193"/>
    </location>
</feature>
<dbReference type="SUPFAM" id="SSF53098">
    <property type="entry name" value="Ribonuclease H-like"/>
    <property type="match status" value="1"/>
</dbReference>
<keyword evidence="1" id="KW-0378">Hydrolase</keyword>
<dbReference type="InterPro" id="IPR039537">
    <property type="entry name" value="Retrotran_Ty1/copia-like"/>
</dbReference>
<reference evidence="3 4" key="1">
    <citation type="submission" date="2023-09" db="EMBL/GenBank/DDBJ databases">
        <authorList>
            <person name="Wang M."/>
        </authorList>
    </citation>
    <scope>NUCLEOTIDE SEQUENCE [LARGE SCALE GENOMIC DNA]</scope>
    <source>
        <strain evidence="3">GT-2023</strain>
        <tissue evidence="3">Liver</tissue>
    </source>
</reference>
<dbReference type="Pfam" id="PF00665">
    <property type="entry name" value="rve"/>
    <property type="match status" value="1"/>
</dbReference>
<dbReference type="PROSITE" id="PS50994">
    <property type="entry name" value="INTEGRASE"/>
    <property type="match status" value="1"/>
</dbReference>
<accession>A0ABR3LXT7</accession>
<dbReference type="EMBL" id="JAYMGO010000018">
    <property type="protein sequence ID" value="KAL1256499.1"/>
    <property type="molecule type" value="Genomic_DNA"/>
</dbReference>
<evidence type="ECO:0000313" key="4">
    <source>
        <dbReference type="Proteomes" id="UP001558613"/>
    </source>
</evidence>
<evidence type="ECO:0000256" key="1">
    <source>
        <dbReference type="ARBA" id="ARBA00022670"/>
    </source>
</evidence>
<dbReference type="InterPro" id="IPR036397">
    <property type="entry name" value="RNaseH_sf"/>
</dbReference>
<gene>
    <name evidence="3" type="ORF">QQF64_012044</name>
</gene>
<dbReference type="PANTHER" id="PTHR42648">
    <property type="entry name" value="TRANSPOSASE, PUTATIVE-RELATED"/>
    <property type="match status" value="1"/>
</dbReference>
<keyword evidence="4" id="KW-1185">Reference proteome</keyword>
<dbReference type="Pfam" id="PF22936">
    <property type="entry name" value="Pol_BBD"/>
    <property type="match status" value="1"/>
</dbReference>
<dbReference type="PANTHER" id="PTHR42648:SF18">
    <property type="entry name" value="RETROTRANSPOSON, UNCLASSIFIED-LIKE PROTEIN"/>
    <property type="match status" value="1"/>
</dbReference>